<dbReference type="PANTHER" id="PTHR34614:SF2">
    <property type="entry name" value="TRANSPOSASE IS4-LIKE DOMAIN-CONTAINING PROTEIN"/>
    <property type="match status" value="1"/>
</dbReference>
<dbReference type="EMBL" id="CP001720">
    <property type="protein sequence ID" value="ACV63698.1"/>
    <property type="molecule type" value="Genomic_DNA"/>
</dbReference>
<dbReference type="eggNOG" id="COG5421">
    <property type="taxonomic scope" value="Bacteria"/>
</dbReference>
<reference evidence="3 4" key="1">
    <citation type="journal article" date="2009" name="Stand. Genomic Sci.">
        <title>Complete genome sequence of Desulfotomaculum acetoxidans type strain (5575).</title>
        <authorList>
            <person name="Spring S."/>
            <person name="Lapidus A."/>
            <person name="Schroder M."/>
            <person name="Gleim D."/>
            <person name="Sims D."/>
            <person name="Meincke L."/>
            <person name="Glavina Del Rio T."/>
            <person name="Tice H."/>
            <person name="Copeland A."/>
            <person name="Cheng J.F."/>
            <person name="Lucas S."/>
            <person name="Chen F."/>
            <person name="Nolan M."/>
            <person name="Bruce D."/>
            <person name="Goodwin L."/>
            <person name="Pitluck S."/>
            <person name="Ivanova N."/>
            <person name="Mavromatis K."/>
            <person name="Mikhailova N."/>
            <person name="Pati A."/>
            <person name="Chen A."/>
            <person name="Palaniappan K."/>
            <person name="Land M."/>
            <person name="Hauser L."/>
            <person name="Chang Y.J."/>
            <person name="Jeffries C.D."/>
            <person name="Chain P."/>
            <person name="Saunders E."/>
            <person name="Brettin T."/>
            <person name="Detter J.C."/>
            <person name="Goker M."/>
            <person name="Bristow J."/>
            <person name="Eisen J.A."/>
            <person name="Markowitz V."/>
            <person name="Hugenholtz P."/>
            <person name="Kyrpides N.C."/>
            <person name="Klenk H.P."/>
            <person name="Han C."/>
        </authorList>
    </citation>
    <scope>NUCLEOTIDE SEQUENCE [LARGE SCALE GENOMIC DNA]</scope>
    <source>
        <strain evidence="4">ATCC 49208 / DSM 771 / VKM B-1644</strain>
        <strain evidence="3">DSM 771</strain>
    </source>
</reference>
<dbReference type="InterPro" id="IPR002559">
    <property type="entry name" value="Transposase_11"/>
</dbReference>
<dbReference type="AlphaFoldDB" id="C8VXW5"/>
<dbReference type="InterPro" id="IPR012337">
    <property type="entry name" value="RNaseH-like_sf"/>
</dbReference>
<dbReference type="EMBL" id="CP001720">
    <property type="protein sequence ID" value="ACV64594.1"/>
    <property type="molecule type" value="Genomic_DNA"/>
</dbReference>
<proteinExistence type="predicted"/>
<feature type="domain" description="Transposase IS4-like" evidence="1">
    <location>
        <begin position="207"/>
        <end position="507"/>
    </location>
</feature>
<dbReference type="NCBIfam" id="NF033559">
    <property type="entry name" value="transpos_IS1634"/>
    <property type="match status" value="1"/>
</dbReference>
<dbReference type="GO" id="GO:0006313">
    <property type="term" value="P:DNA transposition"/>
    <property type="evidence" value="ECO:0007669"/>
    <property type="project" value="InterPro"/>
</dbReference>
<evidence type="ECO:0000313" key="3">
    <source>
        <dbReference type="EMBL" id="ACV64594.1"/>
    </source>
</evidence>
<dbReference type="KEGG" id="dae:Dtox_2943"/>
<dbReference type="Proteomes" id="UP000002217">
    <property type="component" value="Chromosome"/>
</dbReference>
<gene>
    <name evidence="2" type="ordered locus">Dtox_2943</name>
    <name evidence="3" type="ordered locus">Dtox_3900</name>
</gene>
<dbReference type="PANTHER" id="PTHR34614">
    <property type="match status" value="1"/>
</dbReference>
<dbReference type="RefSeq" id="WP_015758390.1">
    <property type="nucleotide sequence ID" value="NC_013216.1"/>
</dbReference>
<organism evidence="3 4">
    <name type="scientific">Desulfofarcimen acetoxidans (strain ATCC 49208 / DSM 771 / KCTC 5769 / VKM B-1644 / 5575)</name>
    <name type="common">Desulfotomaculum acetoxidans</name>
    <dbReference type="NCBI Taxonomy" id="485916"/>
    <lineage>
        <taxon>Bacteria</taxon>
        <taxon>Bacillati</taxon>
        <taxon>Bacillota</taxon>
        <taxon>Clostridia</taxon>
        <taxon>Eubacteriales</taxon>
        <taxon>Peptococcaceae</taxon>
        <taxon>Desulfofarcimen</taxon>
    </lineage>
</organism>
<dbReference type="HOGENOM" id="CLU_022426_4_1_9"/>
<dbReference type="OrthoDB" id="9767746at2"/>
<accession>C8VXW5</accession>
<dbReference type="GO" id="GO:0003677">
    <property type="term" value="F:DNA binding"/>
    <property type="evidence" value="ECO:0007669"/>
    <property type="project" value="InterPro"/>
</dbReference>
<evidence type="ECO:0000313" key="2">
    <source>
        <dbReference type="EMBL" id="ACV63698.1"/>
    </source>
</evidence>
<evidence type="ECO:0000313" key="4">
    <source>
        <dbReference type="Proteomes" id="UP000002217"/>
    </source>
</evidence>
<keyword evidence="4" id="KW-1185">Reference proteome</keyword>
<protein>
    <submittedName>
        <fullName evidence="3">Transposase IS4 family protein</fullName>
    </submittedName>
</protein>
<dbReference type="GO" id="GO:0004803">
    <property type="term" value="F:transposase activity"/>
    <property type="evidence" value="ECO:0007669"/>
    <property type="project" value="InterPro"/>
</dbReference>
<dbReference type="InterPro" id="IPR047654">
    <property type="entry name" value="IS1634_transpos"/>
</dbReference>
<dbReference type="KEGG" id="dae:Dtox_3900"/>
<dbReference type="Pfam" id="PF01609">
    <property type="entry name" value="DDE_Tnp_1"/>
    <property type="match status" value="1"/>
</dbReference>
<evidence type="ECO:0000259" key="1">
    <source>
        <dbReference type="Pfam" id="PF01609"/>
    </source>
</evidence>
<sequence length="587" mass="69484">MFLKKSIFKRNNKIYCHYKIVESYREDGKVKHRILFNVGTLSDEQAERLRITLNAHNNPDIIVSKPEQIVVTKHAAYLDVAVLNHLWHEWHFHQFFSKDQWVEALVINRCIDPKAKINIKDWMEKTVIPAYLGIDDPTKLDKFEVYRTLDRLHKSEGELQTFLFHQIKNRWPHTENAFFYDITSSYLTGSRCVIAKLGYSRDHRPDCEQIVIALMITPEGYPFYWRVMPGNTQDITTIKPLIEDVKARFALKNCTMVFDRGMVSTDNIVALECEKWTYVSAMDRDEIKKADFFNTALPESVTPDNYEQIMVMQEFLPFDENAFLYYREFIIDDRRYILTFDVARFFDEHHAQLNNVAYFVQWLTVKNQSLREAKKKRCQSLLEREVAAMLKRKHLKKWVSVNIEPYDFEVINKRGNSRTIQSFQLSYTINTVAQKNEQRIHGITCFITNLDVTSHTAIDIIQWYRRKNKVEEAFHEIKDHLDLRPIYLTREQRVMAHVIICVLAYFIFNDIEYRLKQNDLAYSTEEVIGTLRECLVNRLAIQQTNRSWLSITQPSSQLKEILHALKCEVVIDKKRVEPVLKAAECWL</sequence>
<dbReference type="STRING" id="485916.Dtox_2943"/>
<name>C8VXW5_DESAS</name>
<dbReference type="SUPFAM" id="SSF53098">
    <property type="entry name" value="Ribonuclease H-like"/>
    <property type="match status" value="1"/>
</dbReference>